<name>A0A0L0WCC5_GOTPU</name>
<dbReference type="GO" id="GO:0008901">
    <property type="term" value="F:ferredoxin hydrogenase activity"/>
    <property type="evidence" value="ECO:0007669"/>
    <property type="project" value="UniProtKB-EC"/>
</dbReference>
<keyword evidence="2" id="KW-0408">Iron</keyword>
<dbReference type="OrthoDB" id="9807941at2"/>
<dbReference type="EMBL" id="LGSS01000004">
    <property type="protein sequence ID" value="KNF09116.1"/>
    <property type="molecule type" value="Genomic_DNA"/>
</dbReference>
<reference evidence="5" key="1">
    <citation type="submission" date="2015-07" db="EMBL/GenBank/DDBJ databases">
        <title>Draft genome sequence of the purine-degrading Gottschalkia purinilyticum DSM 1384 (formerly Clostridium purinilyticum).</title>
        <authorList>
            <person name="Poehlein A."/>
            <person name="Schiel-Bengelsdorf B."/>
            <person name="Bengelsdorf F.R."/>
            <person name="Daniel R."/>
            <person name="Duerre P."/>
        </authorList>
    </citation>
    <scope>NUCLEOTIDE SEQUENCE [LARGE SCALE GENOMIC DNA]</scope>
    <source>
        <strain evidence="5">DSM 1384</strain>
    </source>
</reference>
<dbReference type="GO" id="GO:0051536">
    <property type="term" value="F:iron-sulfur cluster binding"/>
    <property type="evidence" value="ECO:0007669"/>
    <property type="project" value="UniProtKB-KW"/>
</dbReference>
<comment type="caution">
    <text evidence="4">The sequence shown here is derived from an EMBL/GenBank/DDBJ whole genome shotgun (WGS) entry which is preliminary data.</text>
</comment>
<keyword evidence="4" id="KW-0560">Oxidoreductase</keyword>
<proteinExistence type="predicted"/>
<dbReference type="RefSeq" id="WP_050354686.1">
    <property type="nucleotide sequence ID" value="NZ_LGSS01000004.1"/>
</dbReference>
<dbReference type="PANTHER" id="PTHR43342:SF2">
    <property type="entry name" value="POTENTIAL NAD-REDUCING HYDROGENASE SUBUNIT"/>
    <property type="match status" value="1"/>
</dbReference>
<evidence type="ECO:0000256" key="1">
    <source>
        <dbReference type="ARBA" id="ARBA00022723"/>
    </source>
</evidence>
<accession>A0A0L0WCC5</accession>
<dbReference type="STRING" id="1503.CLPU_4c01620"/>
<dbReference type="GO" id="GO:0046872">
    <property type="term" value="F:metal ion binding"/>
    <property type="evidence" value="ECO:0007669"/>
    <property type="project" value="UniProtKB-KW"/>
</dbReference>
<keyword evidence="1" id="KW-0479">Metal-binding</keyword>
<dbReference type="InterPro" id="IPR036249">
    <property type="entry name" value="Thioredoxin-like_sf"/>
</dbReference>
<evidence type="ECO:0000256" key="2">
    <source>
        <dbReference type="ARBA" id="ARBA00023004"/>
    </source>
</evidence>
<keyword evidence="5" id="KW-1185">Reference proteome</keyword>
<dbReference type="AlphaFoldDB" id="A0A0L0WCC5"/>
<dbReference type="EC" id="1.12.7.2" evidence="4"/>
<evidence type="ECO:0000313" key="4">
    <source>
        <dbReference type="EMBL" id="KNF09116.1"/>
    </source>
</evidence>
<dbReference type="EC" id="1.6.5.3" evidence="4"/>
<sequence>MYNESLEKKYKEFDEYIENVKNKEDHLSILLKAQDIFGHLSKEVQNYISQKLGASEVEIQRLVKNNRLKERPIGEYDIRICTGFHCTRKGYAENLEEFERLLNIKSGEITKDGKFSIYTSGCIGGCRKAPVVSVNMENRYTDVTKEDVKDILNRYK</sequence>
<organism evidence="4 5">
    <name type="scientific">Gottschalkia purinilytica</name>
    <name type="common">Clostridium purinilyticum</name>
    <dbReference type="NCBI Taxonomy" id="1503"/>
    <lineage>
        <taxon>Bacteria</taxon>
        <taxon>Bacillati</taxon>
        <taxon>Bacillota</taxon>
        <taxon>Tissierellia</taxon>
        <taxon>Tissierellales</taxon>
        <taxon>Gottschalkiaceae</taxon>
        <taxon>Gottschalkia</taxon>
    </lineage>
</organism>
<dbReference type="Gene3D" id="3.40.30.10">
    <property type="entry name" value="Glutaredoxin"/>
    <property type="match status" value="1"/>
</dbReference>
<dbReference type="Proteomes" id="UP000037267">
    <property type="component" value="Unassembled WGS sequence"/>
</dbReference>
<dbReference type="SUPFAM" id="SSF52833">
    <property type="entry name" value="Thioredoxin-like"/>
    <property type="match status" value="1"/>
</dbReference>
<evidence type="ECO:0000313" key="5">
    <source>
        <dbReference type="Proteomes" id="UP000037267"/>
    </source>
</evidence>
<dbReference type="CDD" id="cd02980">
    <property type="entry name" value="TRX_Fd_family"/>
    <property type="match status" value="1"/>
</dbReference>
<evidence type="ECO:0000256" key="3">
    <source>
        <dbReference type="ARBA" id="ARBA00023014"/>
    </source>
</evidence>
<dbReference type="Pfam" id="PF01257">
    <property type="entry name" value="2Fe-2S_thioredx"/>
    <property type="match status" value="1"/>
</dbReference>
<dbReference type="InterPro" id="IPR041921">
    <property type="entry name" value="NuoE_N"/>
</dbReference>
<dbReference type="InterPro" id="IPR028431">
    <property type="entry name" value="NADP_DH_HndA-like"/>
</dbReference>
<protein>
    <submittedName>
        <fullName evidence="4">Iron hydrogenase HydA</fullName>
        <ecNumber evidence="4">1.12.7.2</ecNumber>
        <ecNumber evidence="4">1.6.5.3</ecNumber>
    </submittedName>
</protein>
<gene>
    <name evidence="4" type="primary">hydA</name>
    <name evidence="4" type="ORF">CLPU_4c01620</name>
</gene>
<dbReference type="PANTHER" id="PTHR43342">
    <property type="entry name" value="NADH-QUINONE OXIDOREDUCTASE, E SUBUNIT"/>
    <property type="match status" value="1"/>
</dbReference>
<keyword evidence="3" id="KW-0411">Iron-sulfur</keyword>
<dbReference type="Gene3D" id="1.10.10.1590">
    <property type="entry name" value="NADH-quinone oxidoreductase subunit E"/>
    <property type="match status" value="1"/>
</dbReference>